<dbReference type="Pfam" id="PF02893">
    <property type="entry name" value="GRAM"/>
    <property type="match status" value="1"/>
</dbReference>
<gene>
    <name evidence="8" type="ORF">OSTQU699_LOCUS7647</name>
</gene>
<dbReference type="PANTHER" id="PTHR23319:SF4">
    <property type="entry name" value="GRAM DOMAIN CONTAINING 1B, ISOFORM E"/>
    <property type="match status" value="1"/>
</dbReference>
<feature type="region of interest" description="Disordered" evidence="5">
    <location>
        <begin position="164"/>
        <end position="264"/>
    </location>
</feature>
<evidence type="ECO:0000256" key="5">
    <source>
        <dbReference type="SAM" id="MobiDB-lite"/>
    </source>
</evidence>
<feature type="region of interest" description="Disordered" evidence="5">
    <location>
        <begin position="1"/>
        <end position="41"/>
    </location>
</feature>
<comment type="subcellular location">
    <subcellularLocation>
        <location evidence="1">Membrane</location>
        <topology evidence="1">Single-pass membrane protein</topology>
    </subcellularLocation>
</comment>
<reference evidence="8" key="1">
    <citation type="submission" date="2020-12" db="EMBL/GenBank/DDBJ databases">
        <authorList>
            <person name="Iha C."/>
        </authorList>
    </citation>
    <scope>NUCLEOTIDE SEQUENCE</scope>
</reference>
<proteinExistence type="predicted"/>
<dbReference type="PANTHER" id="PTHR23319">
    <property type="entry name" value="GRAM DOMAIN CONTAINING 1B, ISOFORM E"/>
    <property type="match status" value="1"/>
</dbReference>
<dbReference type="InterPro" id="IPR031968">
    <property type="entry name" value="VASt"/>
</dbReference>
<feature type="compositionally biased region" description="Polar residues" evidence="5">
    <location>
        <begin position="9"/>
        <end position="21"/>
    </location>
</feature>
<name>A0A8S1J576_9CHLO</name>
<keyword evidence="2 6" id="KW-0812">Transmembrane</keyword>
<sequence>MLNVLTLPASRNSSDTPSPSVSAHDALSRSQRTSSHKPVMSMVSRVQARDEELRRHFDLQPGELFMDEFYCALHKKILLQGRMYVFENYVCFYSNLFGWVKKKVIPLAEVIEISKKRHYGFPNSIRIVWNSKKEFFTSFLSREDAYVLLINVWNQAQLAAQTSEPGRADSFASGRPSAAVNNSAASDTTQGDDDSGEDIPMAESPLSTLNPVDKTQSWESARDMLESKRRNDHVHASGISEGSDEDEEDDDDEWHPEASPAPPIASSMQSIVEEDFDISAQVFFNKIFSDDSVFFEEIHKGRGDQRFQTSPWQTHSHVCGRVRHTTFISPVKSRLPIGRFAPSTAACTQNQRCCMYSDGHLVFETSQVHTGLPYGDCFQVRVRWDVTSLGRHASPSEGCHLQIHAEVPFTRTVLAPIRRMINTAVFKELRETVDQMVALMRETFTSASLSFSEGSEDSLHRGEDDLPDNMHELLNHKEFRQWIVRMVREEFGAGGPGEAPGLSPRRSRPRGSLDLDRLSNSGSRRALRMSEGGWSSWVGLSKLPRPGRGISQPGAVVYVAMGVVFLLQMLNLFLWMFAPSGLCGGGGPAVGTLGVAESKLVSYLSHVQEDLKRLQVDLEGLVQAVGLGIGHISKVVNSFEQR</sequence>
<dbReference type="SMART" id="SM00568">
    <property type="entry name" value="GRAM"/>
    <property type="match status" value="1"/>
</dbReference>
<dbReference type="GO" id="GO:0120015">
    <property type="term" value="F:sterol transfer activity"/>
    <property type="evidence" value="ECO:0007669"/>
    <property type="project" value="TreeGrafter"/>
</dbReference>
<feature type="compositionally biased region" description="Polar residues" evidence="5">
    <location>
        <begin position="179"/>
        <end position="189"/>
    </location>
</feature>
<dbReference type="InterPro" id="IPR011993">
    <property type="entry name" value="PH-like_dom_sf"/>
</dbReference>
<organism evidence="8 9">
    <name type="scientific">Ostreobium quekettii</name>
    <dbReference type="NCBI Taxonomy" id="121088"/>
    <lineage>
        <taxon>Eukaryota</taxon>
        <taxon>Viridiplantae</taxon>
        <taxon>Chlorophyta</taxon>
        <taxon>core chlorophytes</taxon>
        <taxon>Ulvophyceae</taxon>
        <taxon>TCBD clade</taxon>
        <taxon>Bryopsidales</taxon>
        <taxon>Ostreobineae</taxon>
        <taxon>Ostreobiaceae</taxon>
        <taxon>Ostreobium</taxon>
    </lineage>
</organism>
<dbReference type="GO" id="GO:0032934">
    <property type="term" value="F:sterol binding"/>
    <property type="evidence" value="ECO:0007669"/>
    <property type="project" value="TreeGrafter"/>
</dbReference>
<dbReference type="GO" id="GO:0032366">
    <property type="term" value="P:intracellular sterol transport"/>
    <property type="evidence" value="ECO:0007669"/>
    <property type="project" value="TreeGrafter"/>
</dbReference>
<evidence type="ECO:0000313" key="8">
    <source>
        <dbReference type="EMBL" id="CAD7702290.1"/>
    </source>
</evidence>
<accession>A0A8S1J576</accession>
<dbReference type="CDD" id="cd13220">
    <property type="entry name" value="PH-GRAM_GRAMDC"/>
    <property type="match status" value="1"/>
</dbReference>
<dbReference type="PROSITE" id="PS51778">
    <property type="entry name" value="VAST"/>
    <property type="match status" value="1"/>
</dbReference>
<dbReference type="Proteomes" id="UP000708148">
    <property type="component" value="Unassembled WGS sequence"/>
</dbReference>
<dbReference type="InterPro" id="IPR051482">
    <property type="entry name" value="Cholesterol_transport"/>
</dbReference>
<keyword evidence="3 6" id="KW-1133">Transmembrane helix</keyword>
<evidence type="ECO:0000259" key="7">
    <source>
        <dbReference type="PROSITE" id="PS51778"/>
    </source>
</evidence>
<evidence type="ECO:0000256" key="3">
    <source>
        <dbReference type="ARBA" id="ARBA00022989"/>
    </source>
</evidence>
<feature type="compositionally biased region" description="Basic and acidic residues" evidence="5">
    <location>
        <begin position="220"/>
        <end position="235"/>
    </location>
</feature>
<feature type="compositionally biased region" description="Acidic residues" evidence="5">
    <location>
        <begin position="242"/>
        <end position="254"/>
    </location>
</feature>
<evidence type="ECO:0000256" key="1">
    <source>
        <dbReference type="ARBA" id="ARBA00004167"/>
    </source>
</evidence>
<feature type="transmembrane region" description="Helical" evidence="6">
    <location>
        <begin position="555"/>
        <end position="578"/>
    </location>
</feature>
<dbReference type="AlphaFoldDB" id="A0A8S1J576"/>
<evidence type="ECO:0000313" key="9">
    <source>
        <dbReference type="Proteomes" id="UP000708148"/>
    </source>
</evidence>
<keyword evidence="9" id="KW-1185">Reference proteome</keyword>
<dbReference type="Gene3D" id="2.30.29.30">
    <property type="entry name" value="Pleckstrin-homology domain (PH domain)/Phosphotyrosine-binding domain (PTB)"/>
    <property type="match status" value="1"/>
</dbReference>
<evidence type="ECO:0000256" key="4">
    <source>
        <dbReference type="ARBA" id="ARBA00023136"/>
    </source>
</evidence>
<feature type="domain" description="VASt" evidence="7">
    <location>
        <begin position="267"/>
        <end position="448"/>
    </location>
</feature>
<dbReference type="InterPro" id="IPR004182">
    <property type="entry name" value="GRAM"/>
</dbReference>
<dbReference type="EMBL" id="CAJHUC010001773">
    <property type="protein sequence ID" value="CAD7702290.1"/>
    <property type="molecule type" value="Genomic_DNA"/>
</dbReference>
<dbReference type="GO" id="GO:0140268">
    <property type="term" value="C:endoplasmic reticulum-plasma membrane contact site"/>
    <property type="evidence" value="ECO:0007669"/>
    <property type="project" value="TreeGrafter"/>
</dbReference>
<evidence type="ECO:0000256" key="2">
    <source>
        <dbReference type="ARBA" id="ARBA00022692"/>
    </source>
</evidence>
<keyword evidence="4 6" id="KW-0472">Membrane</keyword>
<comment type="caution">
    <text evidence="8">The sequence shown here is derived from an EMBL/GenBank/DDBJ whole genome shotgun (WGS) entry which is preliminary data.</text>
</comment>
<feature type="compositionally biased region" description="Polar residues" evidence="5">
    <location>
        <begin position="205"/>
        <end position="219"/>
    </location>
</feature>
<dbReference type="Pfam" id="PF16016">
    <property type="entry name" value="VASt"/>
    <property type="match status" value="1"/>
</dbReference>
<protein>
    <recommendedName>
        <fullName evidence="7">VASt domain-containing protein</fullName>
    </recommendedName>
</protein>
<evidence type="ECO:0000256" key="6">
    <source>
        <dbReference type="SAM" id="Phobius"/>
    </source>
</evidence>
<dbReference type="GO" id="GO:0005789">
    <property type="term" value="C:endoplasmic reticulum membrane"/>
    <property type="evidence" value="ECO:0007669"/>
    <property type="project" value="TreeGrafter"/>
</dbReference>
<feature type="region of interest" description="Disordered" evidence="5">
    <location>
        <begin position="494"/>
        <end position="526"/>
    </location>
</feature>
<dbReference type="OrthoDB" id="2162691at2759"/>
<dbReference type="GO" id="GO:0005886">
    <property type="term" value="C:plasma membrane"/>
    <property type="evidence" value="ECO:0007669"/>
    <property type="project" value="TreeGrafter"/>
</dbReference>